<reference evidence="3 4" key="1">
    <citation type="submission" date="2023-04" db="EMBL/GenBank/DDBJ databases">
        <title>Marinoamorphus aggregata gen. nov., sp. Nov., isolate from tissue of brittle star Ophioplocus japonicus.</title>
        <authorList>
            <person name="Kawano K."/>
            <person name="Sawayama S."/>
            <person name="Nakagawa S."/>
        </authorList>
    </citation>
    <scope>NUCLEOTIDE SEQUENCE [LARGE SCALE GENOMIC DNA]</scope>
    <source>
        <strain evidence="3 4">NKW23</strain>
    </source>
</reference>
<keyword evidence="2" id="KW-1133">Transmembrane helix</keyword>
<dbReference type="RefSeq" id="WP_285671676.1">
    <property type="nucleotide sequence ID" value="NZ_BSYI01000014.1"/>
</dbReference>
<evidence type="ECO:0000313" key="4">
    <source>
        <dbReference type="Proteomes" id="UP001239909"/>
    </source>
</evidence>
<feature type="region of interest" description="Disordered" evidence="1">
    <location>
        <begin position="1"/>
        <end position="22"/>
    </location>
</feature>
<accession>A0ABQ6LQK8</accession>
<keyword evidence="2" id="KW-0812">Transmembrane</keyword>
<keyword evidence="4" id="KW-1185">Reference proteome</keyword>
<sequence>MPIPAAEPITDPNPEPGTAARGFSSPEMGAIAHLYRGEVYRSTIWRTRLDNTTNWAVVTTGLALSISFSSAEASPLPLILVGLLVVVFLLLEARRYRYFNVWRARCRLMETDIFSPMLRGEGVTLDGRWNRMLSDDYLQPKFHIPYVLAVGRRLRKNYGYILAVQAVSYYGKLAIHPEPIDSLDALFARAAVGPIPGLWVVLAGLAFHSAWIGLAVGTWRMELHRRSRTALIAIA</sequence>
<dbReference type="Proteomes" id="UP001239909">
    <property type="component" value="Unassembled WGS sequence"/>
</dbReference>
<dbReference type="InterPro" id="IPR014470">
    <property type="entry name" value="UCP01500"/>
</dbReference>
<dbReference type="EMBL" id="BSYI01000014">
    <property type="protein sequence ID" value="GMG82885.1"/>
    <property type="molecule type" value="Genomic_DNA"/>
</dbReference>
<protein>
    <submittedName>
        <fullName evidence="3">DUF2270 domain-containing protein</fullName>
    </submittedName>
</protein>
<gene>
    <name evidence="3" type="ORF">LNKW23_20980</name>
</gene>
<dbReference type="PIRSF" id="PIRSF015000">
    <property type="entry name" value="UCP01500"/>
    <property type="match status" value="1"/>
</dbReference>
<feature type="transmembrane region" description="Helical" evidence="2">
    <location>
        <begin position="76"/>
        <end position="93"/>
    </location>
</feature>
<keyword evidence="2" id="KW-0472">Membrane</keyword>
<proteinExistence type="predicted"/>
<evidence type="ECO:0000313" key="3">
    <source>
        <dbReference type="EMBL" id="GMG82885.1"/>
    </source>
</evidence>
<organism evidence="3 4">
    <name type="scientific">Paralimibaculum aggregatum</name>
    <dbReference type="NCBI Taxonomy" id="3036245"/>
    <lineage>
        <taxon>Bacteria</taxon>
        <taxon>Pseudomonadati</taxon>
        <taxon>Pseudomonadota</taxon>
        <taxon>Alphaproteobacteria</taxon>
        <taxon>Rhodobacterales</taxon>
        <taxon>Paracoccaceae</taxon>
        <taxon>Paralimibaculum</taxon>
    </lineage>
</organism>
<dbReference type="Pfam" id="PF10028">
    <property type="entry name" value="DUF2270"/>
    <property type="match status" value="1"/>
</dbReference>
<feature type="compositionally biased region" description="Pro residues" evidence="1">
    <location>
        <begin position="1"/>
        <end position="15"/>
    </location>
</feature>
<comment type="caution">
    <text evidence="3">The sequence shown here is derived from an EMBL/GenBank/DDBJ whole genome shotgun (WGS) entry which is preliminary data.</text>
</comment>
<feature type="transmembrane region" description="Helical" evidence="2">
    <location>
        <begin position="158"/>
        <end position="175"/>
    </location>
</feature>
<evidence type="ECO:0000256" key="1">
    <source>
        <dbReference type="SAM" id="MobiDB-lite"/>
    </source>
</evidence>
<evidence type="ECO:0000256" key="2">
    <source>
        <dbReference type="SAM" id="Phobius"/>
    </source>
</evidence>
<feature type="transmembrane region" description="Helical" evidence="2">
    <location>
        <begin position="195"/>
        <end position="219"/>
    </location>
</feature>
<name>A0ABQ6LQK8_9RHOB</name>